<dbReference type="AlphaFoldDB" id="W6MIB5"/>
<evidence type="ECO:0000256" key="4">
    <source>
        <dbReference type="ARBA" id="ARBA00022723"/>
    </source>
</evidence>
<comment type="subunit">
    <text evidence="13">Heterohexamer.</text>
</comment>
<dbReference type="Gene3D" id="1.10.287.810">
    <property type="entry name" value="Mitochondrial import inner membrane translocase subunit tim13 like domains"/>
    <property type="match status" value="1"/>
</dbReference>
<evidence type="ECO:0000256" key="8">
    <source>
        <dbReference type="ARBA" id="ARBA00023010"/>
    </source>
</evidence>
<dbReference type="OrthoDB" id="7813104at2759"/>
<dbReference type="RefSeq" id="XP_022458197.1">
    <property type="nucleotide sequence ID" value="XM_022604413.1"/>
</dbReference>
<dbReference type="InterPro" id="IPR004217">
    <property type="entry name" value="Tim10-like"/>
</dbReference>
<dbReference type="GO" id="GO:0015031">
    <property type="term" value="P:protein transport"/>
    <property type="evidence" value="ECO:0007669"/>
    <property type="project" value="UniProtKB-KW"/>
</dbReference>
<dbReference type="STRING" id="1382522.W6MIB5"/>
<dbReference type="Pfam" id="PF02953">
    <property type="entry name" value="zf-Tim10_DDP"/>
    <property type="match status" value="1"/>
</dbReference>
<sequence length="113" mass="12937">MLSVFESFNIREEASYHLLTGNCASNKEMDNNQIKKQLQDTIVREIATANVNELVNRLTENCFELCFTNPSSSMGSKDKKCIEQCMQKYMKSWNILSQSYVKRIQEAKAAGDI</sequence>
<dbReference type="HOGENOM" id="CLU_141397_0_1_1"/>
<evidence type="ECO:0000256" key="11">
    <source>
        <dbReference type="ARBA" id="ARBA00023157"/>
    </source>
</evidence>
<evidence type="ECO:0000256" key="13">
    <source>
        <dbReference type="RuleBase" id="RU367043"/>
    </source>
</evidence>
<keyword evidence="6" id="KW-0862">Zinc</keyword>
<evidence type="ECO:0000256" key="5">
    <source>
        <dbReference type="ARBA" id="ARBA00022792"/>
    </source>
</evidence>
<protein>
    <recommendedName>
        <fullName evidence="13">Mitochondrial import inner membrane translocase subunit</fullName>
    </recommendedName>
</protein>
<dbReference type="GO" id="GO:0005743">
    <property type="term" value="C:mitochondrial inner membrane"/>
    <property type="evidence" value="ECO:0007669"/>
    <property type="project" value="UniProtKB-SubCell"/>
</dbReference>
<keyword evidence="11 13" id="KW-1015">Disulfide bond</keyword>
<comment type="subcellular location">
    <subcellularLocation>
        <location evidence="1 13">Mitochondrion inner membrane</location>
        <topology evidence="1 13">Peripheral membrane protein</topology>
        <orientation evidence="1 13">Intermembrane side</orientation>
    </subcellularLocation>
</comment>
<comment type="function">
    <text evidence="13">Mitochondrial intermembrane chaperone that participates in the import and insertion of some multi-pass transmembrane proteins into the mitochondrial inner membrane. Also required for the transfer of beta-barrel precursors from the TOM complex to the sorting and assembly machinery (SAM complex) of the outer membrane. Acts as a chaperone-like protein that protects the hydrophobic precursors from aggregation and guide them through the mitochondrial intermembrane space.</text>
</comment>
<evidence type="ECO:0000256" key="12">
    <source>
        <dbReference type="ARBA" id="ARBA00023186"/>
    </source>
</evidence>
<keyword evidence="3 13" id="KW-0813">Transport</keyword>
<dbReference type="GO" id="GO:0045039">
    <property type="term" value="P:protein insertion into mitochondrial inner membrane"/>
    <property type="evidence" value="ECO:0007669"/>
    <property type="project" value="EnsemblFungi"/>
</dbReference>
<dbReference type="GO" id="GO:0140318">
    <property type="term" value="F:protein transporter activity"/>
    <property type="evidence" value="ECO:0007669"/>
    <property type="project" value="EnsemblFungi"/>
</dbReference>
<evidence type="ECO:0000313" key="15">
    <source>
        <dbReference type="EMBL" id="CDK26189.1"/>
    </source>
</evidence>
<evidence type="ECO:0000256" key="1">
    <source>
        <dbReference type="ARBA" id="ARBA00004137"/>
    </source>
</evidence>
<keyword evidence="10" id="KW-0472">Membrane</keyword>
<evidence type="ECO:0000256" key="2">
    <source>
        <dbReference type="ARBA" id="ARBA00006720"/>
    </source>
</evidence>
<reference evidence="15" key="1">
    <citation type="submission" date="2013-12" db="EMBL/GenBank/DDBJ databases">
        <authorList>
            <person name="Genoscope - CEA"/>
        </authorList>
    </citation>
    <scope>NUCLEOTIDE SEQUENCE</scope>
    <source>
        <strain evidence="15">CBS 1993</strain>
    </source>
</reference>
<organism evidence="15 16">
    <name type="scientific">Kuraishia capsulata CBS 1993</name>
    <dbReference type="NCBI Taxonomy" id="1382522"/>
    <lineage>
        <taxon>Eukaryota</taxon>
        <taxon>Fungi</taxon>
        <taxon>Dikarya</taxon>
        <taxon>Ascomycota</taxon>
        <taxon>Saccharomycotina</taxon>
        <taxon>Pichiomycetes</taxon>
        <taxon>Pichiales</taxon>
        <taxon>Pichiaceae</taxon>
        <taxon>Kuraishia</taxon>
    </lineage>
</organism>
<feature type="domain" description="Tim10-like" evidence="14">
    <location>
        <begin position="43"/>
        <end position="101"/>
    </location>
</feature>
<dbReference type="FunFam" id="1.10.287.810:FF:000001">
    <property type="entry name" value="mitochondrial import inner membrane translocase subunit TIM13"/>
    <property type="match status" value="1"/>
</dbReference>
<dbReference type="Proteomes" id="UP000019384">
    <property type="component" value="Unassembled WGS sequence"/>
</dbReference>
<gene>
    <name evidence="15" type="ORF">KUCA_T00002160001</name>
</gene>
<dbReference type="GO" id="GO:0046872">
    <property type="term" value="F:metal ion binding"/>
    <property type="evidence" value="ECO:0007669"/>
    <property type="project" value="UniProtKB-KW"/>
</dbReference>
<keyword evidence="16" id="KW-1185">Reference proteome</keyword>
<comment type="domain">
    <text evidence="13">The twin CX3C motif contains 4 conserved Cys residues that form 2 disulfide bonds in the mitochondrial intermembrane space.</text>
</comment>
<keyword evidence="5 13" id="KW-0999">Mitochondrion inner membrane</keyword>
<keyword evidence="4" id="KW-0479">Metal-binding</keyword>
<dbReference type="SUPFAM" id="SSF144122">
    <property type="entry name" value="Tim10-like"/>
    <property type="match status" value="1"/>
</dbReference>
<dbReference type="EMBL" id="HG793126">
    <property type="protein sequence ID" value="CDK26189.1"/>
    <property type="molecule type" value="Genomic_DNA"/>
</dbReference>
<dbReference type="GeneID" id="34519585"/>
<keyword evidence="12 13" id="KW-0143">Chaperone</keyword>
<comment type="similarity">
    <text evidence="2 13">Belongs to the small Tim family.</text>
</comment>
<proteinExistence type="inferred from homology"/>
<dbReference type="GO" id="GO:0042719">
    <property type="term" value="C:mitochondrial intermembrane space chaperone complex"/>
    <property type="evidence" value="ECO:0007669"/>
    <property type="project" value="EnsemblFungi"/>
</dbReference>
<evidence type="ECO:0000256" key="3">
    <source>
        <dbReference type="ARBA" id="ARBA00022448"/>
    </source>
</evidence>
<evidence type="ECO:0000259" key="14">
    <source>
        <dbReference type="Pfam" id="PF02953"/>
    </source>
</evidence>
<keyword evidence="7 13" id="KW-0653">Protein transport</keyword>
<dbReference type="InterPro" id="IPR035427">
    <property type="entry name" value="Tim10-like_dom_sf"/>
</dbReference>
<accession>W6MIB5</accession>
<evidence type="ECO:0000256" key="6">
    <source>
        <dbReference type="ARBA" id="ARBA00022833"/>
    </source>
</evidence>
<name>W6MIB5_9ASCO</name>
<reference evidence="15" key="2">
    <citation type="submission" date="2014-02" db="EMBL/GenBank/DDBJ databases">
        <title>Complete DNA sequence of /Kuraishia capsulata/ illustrates novel genomic features among budding yeasts (/Saccharomycotina/).</title>
        <authorList>
            <person name="Morales L."/>
            <person name="Noel B."/>
            <person name="Porcel B."/>
            <person name="Marcet-Houben M."/>
            <person name="Hullo M-F."/>
            <person name="Sacerdot C."/>
            <person name="Tekaia F."/>
            <person name="Leh-Louis V."/>
            <person name="Despons L."/>
            <person name="Khanna V."/>
            <person name="Aury J-M."/>
            <person name="Barbe V."/>
            <person name="Couloux A."/>
            <person name="Labadie K."/>
            <person name="Pelletier E."/>
            <person name="Souciet J-L."/>
            <person name="Boekhout T."/>
            <person name="Gabaldon T."/>
            <person name="Wincker P."/>
            <person name="Dujon B."/>
        </authorList>
    </citation>
    <scope>NUCLEOTIDE SEQUENCE</scope>
    <source>
        <strain evidence="15">CBS 1993</strain>
    </source>
</reference>
<evidence type="ECO:0000256" key="7">
    <source>
        <dbReference type="ARBA" id="ARBA00022927"/>
    </source>
</evidence>
<evidence type="ECO:0000313" key="16">
    <source>
        <dbReference type="Proteomes" id="UP000019384"/>
    </source>
</evidence>
<evidence type="ECO:0000256" key="9">
    <source>
        <dbReference type="ARBA" id="ARBA00023128"/>
    </source>
</evidence>
<evidence type="ECO:0000256" key="10">
    <source>
        <dbReference type="ARBA" id="ARBA00023136"/>
    </source>
</evidence>
<keyword evidence="8 13" id="KW-0811">Translocation</keyword>
<keyword evidence="9 13" id="KW-0496">Mitochondrion</keyword>